<dbReference type="SUPFAM" id="SSF50729">
    <property type="entry name" value="PH domain-like"/>
    <property type="match status" value="1"/>
</dbReference>
<accession>A0A4Y9ZPD3</accession>
<proteinExistence type="predicted"/>
<dbReference type="InterPro" id="IPR011993">
    <property type="entry name" value="PH-like_dom_sf"/>
</dbReference>
<reference evidence="1 2" key="1">
    <citation type="submission" date="2019-02" db="EMBL/GenBank/DDBJ databases">
        <title>Genome sequencing of the rare red list fungi Hericium alpestre (H. flagellum).</title>
        <authorList>
            <person name="Buettner E."/>
            <person name="Kellner H."/>
        </authorList>
    </citation>
    <scope>NUCLEOTIDE SEQUENCE [LARGE SCALE GENOMIC DNA]</scope>
    <source>
        <strain evidence="1 2">DSM 108284</strain>
    </source>
</reference>
<dbReference type="EMBL" id="SFCI01001640">
    <property type="protein sequence ID" value="TFY75289.1"/>
    <property type="molecule type" value="Genomic_DNA"/>
</dbReference>
<evidence type="ECO:0000313" key="2">
    <source>
        <dbReference type="Proteomes" id="UP000298061"/>
    </source>
</evidence>
<dbReference type="AlphaFoldDB" id="A0A4Y9ZPD3"/>
<comment type="caution">
    <text evidence="1">The sequence shown here is derived from an EMBL/GenBank/DDBJ whole genome shotgun (WGS) entry which is preliminary data.</text>
</comment>
<organism evidence="1 2">
    <name type="scientific">Hericium alpestre</name>
    <dbReference type="NCBI Taxonomy" id="135208"/>
    <lineage>
        <taxon>Eukaryota</taxon>
        <taxon>Fungi</taxon>
        <taxon>Dikarya</taxon>
        <taxon>Basidiomycota</taxon>
        <taxon>Agaricomycotina</taxon>
        <taxon>Agaricomycetes</taxon>
        <taxon>Russulales</taxon>
        <taxon>Hericiaceae</taxon>
        <taxon>Hericium</taxon>
    </lineage>
</organism>
<evidence type="ECO:0000313" key="1">
    <source>
        <dbReference type="EMBL" id="TFY75289.1"/>
    </source>
</evidence>
<keyword evidence="2" id="KW-1185">Reference proteome</keyword>
<dbReference type="Proteomes" id="UP000298061">
    <property type="component" value="Unassembled WGS sequence"/>
</dbReference>
<sequence>MRKEAVYTVLLNVTLFRGMSCFIAQDPRYLRFSVIEGGVTTHYNLRVSNAKAAADLLRSIQAHIPDLPSDEVGEV</sequence>
<dbReference type="Gene3D" id="2.30.29.30">
    <property type="entry name" value="Pleckstrin-homology domain (PH domain)/Phosphotyrosine-binding domain (PTB)"/>
    <property type="match status" value="1"/>
</dbReference>
<name>A0A4Y9ZPD3_9AGAM</name>
<dbReference type="OrthoDB" id="185618at2759"/>
<gene>
    <name evidence="1" type="ORF">EWM64_g8724</name>
</gene>
<dbReference type="STRING" id="135208.A0A4Y9ZPD3"/>
<protein>
    <submittedName>
        <fullName evidence="1">Uncharacterized protein</fullName>
    </submittedName>
</protein>